<evidence type="ECO:0000313" key="3">
    <source>
        <dbReference type="Proteomes" id="UP000651482"/>
    </source>
</evidence>
<dbReference type="RefSeq" id="WP_249319873.1">
    <property type="nucleotide sequence ID" value="NZ_JACRSN010000014.1"/>
</dbReference>
<evidence type="ECO:0000313" key="2">
    <source>
        <dbReference type="EMBL" id="MBC8534235.1"/>
    </source>
</evidence>
<keyword evidence="1" id="KW-0812">Transmembrane</keyword>
<gene>
    <name evidence="2" type="ORF">IAG03_09585</name>
</gene>
<keyword evidence="3" id="KW-1185">Reference proteome</keyword>
<keyword evidence="1" id="KW-1133">Transmembrane helix</keyword>
<proteinExistence type="predicted"/>
<dbReference type="EMBL" id="JACRSN010000014">
    <property type="protein sequence ID" value="MBC8534235.1"/>
    <property type="molecule type" value="Genomic_DNA"/>
</dbReference>
<organism evidence="2 3">
    <name type="scientific">Yeguia hominis</name>
    <dbReference type="NCBI Taxonomy" id="2763662"/>
    <lineage>
        <taxon>Bacteria</taxon>
        <taxon>Bacillati</taxon>
        <taxon>Bacillota</taxon>
        <taxon>Clostridia</taxon>
        <taxon>Eubacteriales</taxon>
        <taxon>Yeguiaceae</taxon>
        <taxon>Yeguia</taxon>
    </lineage>
</organism>
<name>A0A926D890_9FIRM</name>
<comment type="caution">
    <text evidence="2">The sequence shown here is derived from an EMBL/GenBank/DDBJ whole genome shotgun (WGS) entry which is preliminary data.</text>
</comment>
<reference evidence="2" key="1">
    <citation type="submission" date="2020-08" db="EMBL/GenBank/DDBJ databases">
        <title>Genome public.</title>
        <authorList>
            <person name="Liu C."/>
            <person name="Sun Q."/>
        </authorList>
    </citation>
    <scope>NUCLEOTIDE SEQUENCE</scope>
    <source>
        <strain evidence="2">NSJ-40</strain>
    </source>
</reference>
<dbReference type="AlphaFoldDB" id="A0A926D890"/>
<accession>A0A926D890</accession>
<feature type="transmembrane region" description="Helical" evidence="1">
    <location>
        <begin position="12"/>
        <end position="34"/>
    </location>
</feature>
<dbReference type="Proteomes" id="UP000651482">
    <property type="component" value="Unassembled WGS sequence"/>
</dbReference>
<evidence type="ECO:0000256" key="1">
    <source>
        <dbReference type="SAM" id="Phobius"/>
    </source>
</evidence>
<protein>
    <submittedName>
        <fullName evidence="2">Uncharacterized protein</fullName>
    </submittedName>
</protein>
<sequence>MSETKTAKRLTGGIIAIIILAVCLCITTFALVYASVSVENNLFHTGEVKIDLNDGKPVIREHEFLFEPGMTVAKDFFIENDSTWDVYYRLYLDNVSGDLADVLTVTIKDGDKVLYSGTANELTKQNVVAADDTLKIGQRRNLTVVFHYPENSGNETQNLDLTFTLCAEATQTKNNPNKLFN</sequence>
<keyword evidence="1" id="KW-0472">Membrane</keyword>